<protein>
    <recommendedName>
        <fullName evidence="4">Alkaline shock response membrane anchor protein AmaP</fullName>
    </recommendedName>
</protein>
<dbReference type="RefSeq" id="WP_380138869.1">
    <property type="nucleotide sequence ID" value="NZ_JBHLUI010000010.1"/>
</dbReference>
<keyword evidence="1" id="KW-0472">Membrane</keyword>
<keyword evidence="3" id="KW-1185">Reference proteome</keyword>
<reference evidence="2 3" key="1">
    <citation type="submission" date="2024-09" db="EMBL/GenBank/DDBJ databases">
        <authorList>
            <person name="Sun Q."/>
            <person name="Mori K."/>
        </authorList>
    </citation>
    <scope>NUCLEOTIDE SEQUENCE [LARGE SCALE GENOMIC DNA]</scope>
    <source>
        <strain evidence="2 3">TISTR 1856</strain>
    </source>
</reference>
<name>A0ABV5LU29_9ACTN</name>
<feature type="transmembrane region" description="Helical" evidence="1">
    <location>
        <begin position="12"/>
        <end position="33"/>
    </location>
</feature>
<evidence type="ECO:0000256" key="1">
    <source>
        <dbReference type="SAM" id="Phobius"/>
    </source>
</evidence>
<dbReference type="EMBL" id="JBHMDM010000005">
    <property type="protein sequence ID" value="MFB9377587.1"/>
    <property type="molecule type" value="Genomic_DNA"/>
</dbReference>
<feature type="transmembrane region" description="Helical" evidence="1">
    <location>
        <begin position="59"/>
        <end position="80"/>
    </location>
</feature>
<evidence type="ECO:0000313" key="2">
    <source>
        <dbReference type="EMBL" id="MFB9377587.1"/>
    </source>
</evidence>
<evidence type="ECO:0008006" key="4">
    <source>
        <dbReference type="Google" id="ProtNLM"/>
    </source>
</evidence>
<proteinExistence type="predicted"/>
<evidence type="ECO:0000313" key="3">
    <source>
        <dbReference type="Proteomes" id="UP001589748"/>
    </source>
</evidence>
<sequence>MSRGVVGLDRFLALLAGLVLVVVGVAVAAWPLGYLKQVWPAMPDELRLQTAGDVVGASWWPWAAGGAGVVLALLALWWLLAHVPRRGAGDLSLPGSDRAGRLMVDADAPASAAADVLADAPGVRSARGRTIRDRNQLVVELTVVTEPDADLDAVVSASDAVVADLARVLGRPDARARVQITVARRGRSGSRVH</sequence>
<comment type="caution">
    <text evidence="2">The sequence shown here is derived from an EMBL/GenBank/DDBJ whole genome shotgun (WGS) entry which is preliminary data.</text>
</comment>
<keyword evidence="1" id="KW-1133">Transmembrane helix</keyword>
<gene>
    <name evidence="2" type="ORF">ACFFVI_11470</name>
</gene>
<dbReference type="Proteomes" id="UP001589748">
    <property type="component" value="Unassembled WGS sequence"/>
</dbReference>
<keyword evidence="1" id="KW-0812">Transmembrane</keyword>
<accession>A0ABV5LU29</accession>
<organism evidence="2 3">
    <name type="scientific">Kineococcus gynurae</name>
    <dbReference type="NCBI Taxonomy" id="452979"/>
    <lineage>
        <taxon>Bacteria</taxon>
        <taxon>Bacillati</taxon>
        <taxon>Actinomycetota</taxon>
        <taxon>Actinomycetes</taxon>
        <taxon>Kineosporiales</taxon>
        <taxon>Kineosporiaceae</taxon>
        <taxon>Kineococcus</taxon>
    </lineage>
</organism>